<dbReference type="Proteomes" id="UP000460317">
    <property type="component" value="Unassembled WGS sequence"/>
</dbReference>
<dbReference type="AlphaFoldDB" id="A0A7J5JKX0"/>
<evidence type="ECO:0000313" key="2">
    <source>
        <dbReference type="EMBL" id="KAB4452033.1"/>
    </source>
</evidence>
<proteinExistence type="predicted"/>
<gene>
    <name evidence="2" type="ORF">GAN93_12220</name>
</gene>
<dbReference type="EMBL" id="WCSB01000010">
    <property type="protein sequence ID" value="KAB4452033.1"/>
    <property type="molecule type" value="Genomic_DNA"/>
</dbReference>
<feature type="domain" description="DUF7829" evidence="1">
    <location>
        <begin position="2"/>
        <end position="177"/>
    </location>
</feature>
<dbReference type="InterPro" id="IPR057151">
    <property type="entry name" value="DUF7829"/>
</dbReference>
<comment type="caution">
    <text evidence="2">The sequence shown here is derived from an EMBL/GenBank/DDBJ whole genome shotgun (WGS) entry which is preliminary data.</text>
</comment>
<name>A0A7J5JKX0_BACT4</name>
<evidence type="ECO:0000259" key="1">
    <source>
        <dbReference type="Pfam" id="PF25167"/>
    </source>
</evidence>
<dbReference type="Pfam" id="PF25167">
    <property type="entry name" value="DUF7829"/>
    <property type="match status" value="1"/>
</dbReference>
<protein>
    <recommendedName>
        <fullName evidence="1">DUF7829 domain-containing protein</fullName>
    </recommendedName>
</protein>
<evidence type="ECO:0000313" key="3">
    <source>
        <dbReference type="Proteomes" id="UP000460317"/>
    </source>
</evidence>
<sequence>MNNKDENGNGVIQKLFKNAPCNISDYLVLFLQYGYQITCKDRETIRDKCEYEVYKKYATLSRLSFTLYKQGRPDLIMELFNSVDSFIKSIYTIESLLTGNSAYFNYKINVWLCIVNNAITNYRNYWIFCEAALKECGRWEELYRIDSFKEKYDTVDRKEVLEWENLKQYEILRLLYPKLEVPNICIKDKVVSLYEEANSYFKRTELSDTLSILSYAIKKQRPVWGHNDIKGKTAEEKVNSLWNTFPHDSFLEALFYLSDSGDSYIILNQLKKYGKSDILVLLYNSEICPKLRIGLEAGKVRNLDFLLLLWELGYRFHTFQEWQENNKLTSIEQMKLYCLDRFYGNNLDIDLKEIMDSIVLRTICMVEAIKSNNLFCTDTPNWKSYINGVRSSTLQHPLNKYWGYIDMALDAFHFTDGRSMRSYLSQNEPGIKLEKGCENIDINSNIYKALSILYPKVYK</sequence>
<accession>A0A7J5JKX0</accession>
<organism evidence="2 3">
    <name type="scientific">Bacteroides thetaiotaomicron</name>
    <dbReference type="NCBI Taxonomy" id="818"/>
    <lineage>
        <taxon>Bacteria</taxon>
        <taxon>Pseudomonadati</taxon>
        <taxon>Bacteroidota</taxon>
        <taxon>Bacteroidia</taxon>
        <taxon>Bacteroidales</taxon>
        <taxon>Bacteroidaceae</taxon>
        <taxon>Bacteroides</taxon>
    </lineage>
</organism>
<reference evidence="2 3" key="1">
    <citation type="journal article" date="2019" name="Nat. Med.">
        <title>A library of human gut bacterial isolates paired with longitudinal multiomics data enables mechanistic microbiome research.</title>
        <authorList>
            <person name="Poyet M."/>
            <person name="Groussin M."/>
            <person name="Gibbons S.M."/>
            <person name="Avila-Pacheco J."/>
            <person name="Jiang X."/>
            <person name="Kearney S.M."/>
            <person name="Perrotta A.R."/>
            <person name="Berdy B."/>
            <person name="Zhao S."/>
            <person name="Lieberman T.D."/>
            <person name="Swanson P.K."/>
            <person name="Smith M."/>
            <person name="Roesemann S."/>
            <person name="Alexander J.E."/>
            <person name="Rich S.A."/>
            <person name="Livny J."/>
            <person name="Vlamakis H."/>
            <person name="Clish C."/>
            <person name="Bullock K."/>
            <person name="Deik A."/>
            <person name="Scott J."/>
            <person name="Pierce K.A."/>
            <person name="Xavier R.J."/>
            <person name="Alm E.J."/>
        </authorList>
    </citation>
    <scope>NUCLEOTIDE SEQUENCE [LARGE SCALE GENOMIC DNA]</scope>
    <source>
        <strain evidence="2 3">BIOML-A165</strain>
    </source>
</reference>